<dbReference type="OrthoDB" id="962026at2"/>
<dbReference type="RefSeq" id="WP_015331294.1">
    <property type="nucleotide sequence ID" value="NC_020054.1"/>
</dbReference>
<keyword evidence="1" id="KW-0732">Signal</keyword>
<proteinExistence type="predicted"/>
<accession>I0K7U2</accession>
<dbReference type="AlphaFoldDB" id="I0K7U2"/>
<evidence type="ECO:0000313" key="3">
    <source>
        <dbReference type="Proteomes" id="UP000011058"/>
    </source>
</evidence>
<organism evidence="2 3">
    <name type="scientific">Fibrella aestuarina BUZ 2</name>
    <dbReference type="NCBI Taxonomy" id="1166018"/>
    <lineage>
        <taxon>Bacteria</taxon>
        <taxon>Pseudomonadati</taxon>
        <taxon>Bacteroidota</taxon>
        <taxon>Cytophagia</taxon>
        <taxon>Cytophagales</taxon>
        <taxon>Spirosomataceae</taxon>
        <taxon>Fibrella</taxon>
    </lineage>
</organism>
<dbReference type="Proteomes" id="UP000011058">
    <property type="component" value="Chromosome"/>
</dbReference>
<name>I0K7U2_9BACT</name>
<evidence type="ECO:0000313" key="2">
    <source>
        <dbReference type="EMBL" id="CCH00195.1"/>
    </source>
</evidence>
<gene>
    <name evidence="2" type="ORF">FAES_2186</name>
</gene>
<evidence type="ECO:0008006" key="4">
    <source>
        <dbReference type="Google" id="ProtNLM"/>
    </source>
</evidence>
<dbReference type="eggNOG" id="ENOG5030XUH">
    <property type="taxonomic scope" value="Bacteria"/>
</dbReference>
<reference evidence="2 3" key="1">
    <citation type="journal article" date="2012" name="J. Bacteriol.">
        <title>Genome Sequence of Fibrella aestuarina BUZ 2T, a Filamentous Marine Bacterium.</title>
        <authorList>
            <person name="Filippini M."/>
            <person name="Qi W."/>
            <person name="Blom J."/>
            <person name="Goesmann A."/>
            <person name="Smits T.H."/>
            <person name="Bagheri H.C."/>
        </authorList>
    </citation>
    <scope>NUCLEOTIDE SEQUENCE [LARGE SCALE GENOMIC DNA]</scope>
    <source>
        <strain evidence="3">BUZ 2T</strain>
    </source>
</reference>
<dbReference type="HOGENOM" id="CLU_1719635_0_0_10"/>
<feature type="signal peptide" evidence="1">
    <location>
        <begin position="1"/>
        <end position="17"/>
    </location>
</feature>
<keyword evidence="3" id="KW-1185">Reference proteome</keyword>
<dbReference type="KEGG" id="fae:FAES_2186"/>
<protein>
    <recommendedName>
        <fullName evidence="4">Lipocalin-like domain-containing protein</fullName>
    </recommendedName>
</protein>
<sequence length="152" mass="16281">MKTLLLAASLILTTALASCKKSDDAAPATTTTTADDVKPVLTTGTWSVSLYRQRTEIKTADYSGITFTFLADGTLTATEKGKTIRGTWTSTPGGVTYYGAAPSVATLTINLGKDKPYDRISQSWNVNAATVASNIKLDYKEPADDEHLELVR</sequence>
<dbReference type="PROSITE" id="PS51257">
    <property type="entry name" value="PROKAR_LIPOPROTEIN"/>
    <property type="match status" value="1"/>
</dbReference>
<dbReference type="STRING" id="1166018.FAES_2186"/>
<dbReference type="EMBL" id="HE796683">
    <property type="protein sequence ID" value="CCH00195.1"/>
    <property type="molecule type" value="Genomic_DNA"/>
</dbReference>
<feature type="chain" id="PRO_5003631225" description="Lipocalin-like domain-containing protein" evidence="1">
    <location>
        <begin position="18"/>
        <end position="152"/>
    </location>
</feature>
<evidence type="ECO:0000256" key="1">
    <source>
        <dbReference type="SAM" id="SignalP"/>
    </source>
</evidence>